<dbReference type="AlphaFoldDB" id="A0A9J5Y682"/>
<keyword evidence="2" id="KW-1185">Reference proteome</keyword>
<accession>A0A9J5Y682</accession>
<sequence>MILIYLVFRLVRRIHDNIILITVNQSVLPLLHRHCLYDAMRTYLHRLFVEHDPYRRIEDSSSEQSDAIDGTPLLTYCFVYPDVSPLSECYTR</sequence>
<dbReference type="EMBL" id="JACXVP010000007">
    <property type="protein sequence ID" value="KAG5595112.1"/>
    <property type="molecule type" value="Genomic_DNA"/>
</dbReference>
<evidence type="ECO:0000313" key="2">
    <source>
        <dbReference type="Proteomes" id="UP000824120"/>
    </source>
</evidence>
<proteinExistence type="predicted"/>
<organism evidence="1 2">
    <name type="scientific">Solanum commersonii</name>
    <name type="common">Commerson's wild potato</name>
    <name type="synonym">Commerson's nightshade</name>
    <dbReference type="NCBI Taxonomy" id="4109"/>
    <lineage>
        <taxon>Eukaryota</taxon>
        <taxon>Viridiplantae</taxon>
        <taxon>Streptophyta</taxon>
        <taxon>Embryophyta</taxon>
        <taxon>Tracheophyta</taxon>
        <taxon>Spermatophyta</taxon>
        <taxon>Magnoliopsida</taxon>
        <taxon>eudicotyledons</taxon>
        <taxon>Gunneridae</taxon>
        <taxon>Pentapetalae</taxon>
        <taxon>asterids</taxon>
        <taxon>lamiids</taxon>
        <taxon>Solanales</taxon>
        <taxon>Solanaceae</taxon>
        <taxon>Solanoideae</taxon>
        <taxon>Solaneae</taxon>
        <taxon>Solanum</taxon>
    </lineage>
</organism>
<protein>
    <submittedName>
        <fullName evidence="1">Uncharacterized protein</fullName>
    </submittedName>
</protein>
<name>A0A9J5Y682_SOLCO</name>
<gene>
    <name evidence="1" type="ORF">H5410_036344</name>
</gene>
<reference evidence="1 2" key="1">
    <citation type="submission" date="2020-09" db="EMBL/GenBank/DDBJ databases">
        <title>De no assembly of potato wild relative species, Solanum commersonii.</title>
        <authorList>
            <person name="Cho K."/>
        </authorList>
    </citation>
    <scope>NUCLEOTIDE SEQUENCE [LARGE SCALE GENOMIC DNA]</scope>
    <source>
        <strain evidence="1">LZ3.2</strain>
        <tissue evidence="1">Leaf</tissue>
    </source>
</reference>
<dbReference type="Proteomes" id="UP000824120">
    <property type="component" value="Chromosome 7"/>
</dbReference>
<comment type="caution">
    <text evidence="1">The sequence shown here is derived from an EMBL/GenBank/DDBJ whole genome shotgun (WGS) entry which is preliminary data.</text>
</comment>
<evidence type="ECO:0000313" key="1">
    <source>
        <dbReference type="EMBL" id="KAG5595112.1"/>
    </source>
</evidence>